<feature type="binding site" evidence="10">
    <location>
        <begin position="442"/>
        <end position="443"/>
    </location>
    <ligand>
        <name>substrate</name>
    </ligand>
</feature>
<keyword evidence="14" id="KW-1185">Reference proteome</keyword>
<evidence type="ECO:0000256" key="6">
    <source>
        <dbReference type="ARBA" id="ARBA00023277"/>
    </source>
</evidence>
<evidence type="ECO:0000256" key="9">
    <source>
        <dbReference type="PIRSR" id="PIRSR617736-1"/>
    </source>
</evidence>
<feature type="active site" description="Proton donor" evidence="9">
    <location>
        <position position="193"/>
    </location>
</feature>
<dbReference type="Pfam" id="PF00232">
    <property type="entry name" value="Glyco_hydro_1"/>
    <property type="match status" value="1"/>
</dbReference>
<evidence type="ECO:0000256" key="12">
    <source>
        <dbReference type="RuleBase" id="RU361175"/>
    </source>
</evidence>
<dbReference type="PROSITE" id="PS00572">
    <property type="entry name" value="GLYCOSYL_HYDROL_F1_1"/>
    <property type="match status" value="1"/>
</dbReference>
<keyword evidence="6" id="KW-0119">Carbohydrate metabolism</keyword>
<organism evidence="13 14">
    <name type="scientific">Rhizocola hellebori</name>
    <dbReference type="NCBI Taxonomy" id="1392758"/>
    <lineage>
        <taxon>Bacteria</taxon>
        <taxon>Bacillati</taxon>
        <taxon>Actinomycetota</taxon>
        <taxon>Actinomycetes</taxon>
        <taxon>Micromonosporales</taxon>
        <taxon>Micromonosporaceae</taxon>
        <taxon>Rhizocola</taxon>
    </lineage>
</organism>
<dbReference type="FunFam" id="3.20.20.80:FF:000004">
    <property type="entry name" value="Beta-glucosidase 6-phospho-beta-glucosidase"/>
    <property type="match status" value="1"/>
</dbReference>
<gene>
    <name evidence="13" type="ORF">Rhe02_40370</name>
</gene>
<evidence type="ECO:0000256" key="1">
    <source>
        <dbReference type="ARBA" id="ARBA00000448"/>
    </source>
</evidence>
<comment type="similarity">
    <text evidence="2 12">Belongs to the glycosyl hydrolase 1 family.</text>
</comment>
<dbReference type="Proteomes" id="UP000612899">
    <property type="component" value="Unassembled WGS sequence"/>
</dbReference>
<dbReference type="InterPro" id="IPR017853">
    <property type="entry name" value="GH"/>
</dbReference>
<name>A0A8J3Q8R0_9ACTN</name>
<dbReference type="EMBL" id="BONY01000023">
    <property type="protein sequence ID" value="GIH05970.1"/>
    <property type="molecule type" value="Genomic_DNA"/>
</dbReference>
<dbReference type="PROSITE" id="PS00653">
    <property type="entry name" value="GLYCOSYL_HYDROL_F1_2"/>
    <property type="match status" value="1"/>
</dbReference>
<dbReference type="EC" id="3.2.1.21" evidence="3 12"/>
<dbReference type="InterPro" id="IPR001360">
    <property type="entry name" value="Glyco_hydro_1"/>
</dbReference>
<dbReference type="GO" id="GO:0008422">
    <property type="term" value="F:beta-glucosidase activity"/>
    <property type="evidence" value="ECO:0007669"/>
    <property type="project" value="UniProtKB-EC"/>
</dbReference>
<keyword evidence="7 12" id="KW-0326">Glycosidase</keyword>
<protein>
    <recommendedName>
        <fullName evidence="3 12">Beta-glucosidase</fullName>
        <ecNumber evidence="3 12">3.2.1.21</ecNumber>
    </recommendedName>
</protein>
<dbReference type="SUPFAM" id="SSF51445">
    <property type="entry name" value="(Trans)glycosidases"/>
    <property type="match status" value="1"/>
</dbReference>
<evidence type="ECO:0000256" key="7">
    <source>
        <dbReference type="ARBA" id="ARBA00023295"/>
    </source>
</evidence>
<feature type="binding site" evidence="10">
    <location>
        <position position="148"/>
    </location>
    <ligand>
        <name>substrate</name>
    </ligand>
</feature>
<dbReference type="AlphaFoldDB" id="A0A8J3Q8R0"/>
<proteinExistence type="inferred from homology"/>
<accession>A0A8J3Q8R0</accession>
<keyword evidence="5" id="KW-0136">Cellulose degradation</keyword>
<dbReference type="PANTHER" id="PTHR10353:SF36">
    <property type="entry name" value="LP05116P"/>
    <property type="match status" value="1"/>
</dbReference>
<feature type="active site" description="Nucleophile" evidence="9 11">
    <location>
        <position position="389"/>
    </location>
</feature>
<keyword evidence="4 12" id="KW-0378">Hydrolase</keyword>
<evidence type="ECO:0000256" key="8">
    <source>
        <dbReference type="ARBA" id="ARBA00023326"/>
    </source>
</evidence>
<evidence type="ECO:0000313" key="13">
    <source>
        <dbReference type="EMBL" id="GIH05970.1"/>
    </source>
</evidence>
<evidence type="ECO:0000256" key="2">
    <source>
        <dbReference type="ARBA" id="ARBA00010838"/>
    </source>
</evidence>
<evidence type="ECO:0000256" key="4">
    <source>
        <dbReference type="ARBA" id="ARBA00022801"/>
    </source>
</evidence>
<feature type="binding site" evidence="10">
    <location>
        <position position="323"/>
    </location>
    <ligand>
        <name>substrate</name>
    </ligand>
</feature>
<dbReference type="InterPro" id="IPR033132">
    <property type="entry name" value="GH_1_N_CS"/>
</dbReference>
<dbReference type="NCBIfam" id="TIGR03356">
    <property type="entry name" value="BGL"/>
    <property type="match status" value="1"/>
</dbReference>
<dbReference type="InterPro" id="IPR017736">
    <property type="entry name" value="Glyco_hydro_1_beta-glucosidase"/>
</dbReference>
<evidence type="ECO:0000256" key="11">
    <source>
        <dbReference type="PROSITE-ProRule" id="PRU10055"/>
    </source>
</evidence>
<evidence type="ECO:0000256" key="3">
    <source>
        <dbReference type="ARBA" id="ARBA00012744"/>
    </source>
</evidence>
<evidence type="ECO:0000256" key="5">
    <source>
        <dbReference type="ARBA" id="ARBA00023001"/>
    </source>
</evidence>
<feature type="binding site" evidence="10">
    <location>
        <position position="435"/>
    </location>
    <ligand>
        <name>substrate</name>
    </ligand>
</feature>
<comment type="catalytic activity">
    <reaction evidence="1 12">
        <text>Hydrolysis of terminal, non-reducing beta-D-glucosyl residues with release of beta-D-glucose.</text>
        <dbReference type="EC" id="3.2.1.21"/>
    </reaction>
</comment>
<keyword evidence="8" id="KW-0624">Polysaccharide degradation</keyword>
<comment type="caution">
    <text evidence="13">The sequence shown here is derived from an EMBL/GenBank/DDBJ whole genome shotgun (WGS) entry which is preliminary data.</text>
</comment>
<dbReference type="PANTHER" id="PTHR10353">
    <property type="entry name" value="GLYCOSYL HYDROLASE"/>
    <property type="match status" value="1"/>
</dbReference>
<sequence>MIESDDESGAGMMTSSLMAAGSPAHGELTELRFPAGFWWGAATASYQIEGATDEDGRTPCIWDTFAATEGKVVNGDSGAGATEHYFRYRDDVALMASLGLNAYRFSVAWPRIRPRGGDRSNPAGIAFYDKLVDELLGKGIKPVATLYHWDLPQELEDAGGWTNRDTAHRFGDYAADVAAALGDRIELWCTLNEPWCSAFLGYGSGAHAPGRTNHADSLAAAHHLLLAHGLGTAAIRASGKDANISLAINAGVVRAFSDDPADLDAARRIDGMLNRIFLDPIFKGAYPQDVLADTAQTSDWSFVREGDLEIIGAPIDGLGLNYYQPDLVSAANPPRDDPHGPYPTGDRVTWHRAEGPRTDMDWPIDPSGLEEILLRIKRDYGDIALYITENGAAFPDKVVDGQVQDTERIDFLHRHLVAAHQALQAGANLRGYFVWSLLDNFEWALGYGKRFGIIHVDYETQVRTLKQSAHWYRDVIASGGVPRR</sequence>
<evidence type="ECO:0000256" key="10">
    <source>
        <dbReference type="PIRSR" id="PIRSR617736-2"/>
    </source>
</evidence>
<dbReference type="PRINTS" id="PR00131">
    <property type="entry name" value="GLHYDRLASE1"/>
</dbReference>
<feature type="binding site" evidence="10">
    <location>
        <position position="47"/>
    </location>
    <ligand>
        <name>substrate</name>
    </ligand>
</feature>
<dbReference type="GO" id="GO:0030245">
    <property type="term" value="P:cellulose catabolic process"/>
    <property type="evidence" value="ECO:0007669"/>
    <property type="project" value="UniProtKB-KW"/>
</dbReference>
<dbReference type="InterPro" id="IPR018120">
    <property type="entry name" value="Glyco_hydro_1_AS"/>
</dbReference>
<dbReference type="Gene3D" id="3.20.20.80">
    <property type="entry name" value="Glycosidases"/>
    <property type="match status" value="1"/>
</dbReference>
<evidence type="ECO:0000313" key="14">
    <source>
        <dbReference type="Proteomes" id="UP000612899"/>
    </source>
</evidence>
<feature type="binding site" evidence="10">
    <location>
        <position position="192"/>
    </location>
    <ligand>
        <name>substrate</name>
    </ligand>
</feature>
<reference evidence="13" key="1">
    <citation type="submission" date="2021-01" db="EMBL/GenBank/DDBJ databases">
        <title>Whole genome shotgun sequence of Rhizocola hellebori NBRC 109834.</title>
        <authorList>
            <person name="Komaki H."/>
            <person name="Tamura T."/>
        </authorList>
    </citation>
    <scope>NUCLEOTIDE SEQUENCE</scope>
    <source>
        <strain evidence="13">NBRC 109834</strain>
    </source>
</reference>
<dbReference type="GO" id="GO:0005829">
    <property type="term" value="C:cytosol"/>
    <property type="evidence" value="ECO:0007669"/>
    <property type="project" value="TreeGrafter"/>
</dbReference>